<dbReference type="PANTHER" id="PTHR43670">
    <property type="entry name" value="HEAT SHOCK PROTEIN 26"/>
    <property type="match status" value="1"/>
</dbReference>
<feature type="transmembrane region" description="Helical" evidence="7">
    <location>
        <begin position="198"/>
        <end position="219"/>
    </location>
</feature>
<dbReference type="CDD" id="cd06464">
    <property type="entry name" value="ACD_sHsps-like"/>
    <property type="match status" value="1"/>
</dbReference>
<dbReference type="Pfam" id="PF00011">
    <property type="entry name" value="HSP20"/>
    <property type="match status" value="1"/>
</dbReference>
<evidence type="ECO:0000256" key="4">
    <source>
        <dbReference type="PROSITE-ProRule" id="PRU00285"/>
    </source>
</evidence>
<protein>
    <recommendedName>
        <fullName evidence="8">SHSP domain-containing protein</fullName>
    </recommendedName>
</protein>
<dbReference type="Gene3D" id="2.60.40.790">
    <property type="match status" value="1"/>
</dbReference>
<keyword evidence="2" id="KW-1003">Cell membrane</keyword>
<dbReference type="GO" id="GO:0006952">
    <property type="term" value="P:defense response"/>
    <property type="evidence" value="ECO:0007669"/>
    <property type="project" value="UniProtKB-KW"/>
</dbReference>
<dbReference type="PANTHER" id="PTHR43670:SF73">
    <property type="entry name" value="INACTIVE PROTEIN RESTRICTED TEV MOVEMENT 2-LIKE"/>
    <property type="match status" value="1"/>
</dbReference>
<evidence type="ECO:0000313" key="9">
    <source>
        <dbReference type="EMBL" id="GAA0165915.1"/>
    </source>
</evidence>
<dbReference type="EMBL" id="BAABME010022482">
    <property type="protein sequence ID" value="GAA0165915.1"/>
    <property type="molecule type" value="Genomic_DNA"/>
</dbReference>
<dbReference type="Proteomes" id="UP001454036">
    <property type="component" value="Unassembled WGS sequence"/>
</dbReference>
<keyword evidence="10" id="KW-1185">Reference proteome</keyword>
<evidence type="ECO:0000313" key="10">
    <source>
        <dbReference type="Proteomes" id="UP001454036"/>
    </source>
</evidence>
<feature type="domain" description="SHSP" evidence="8">
    <location>
        <begin position="12"/>
        <end position="114"/>
    </location>
</feature>
<dbReference type="AlphaFoldDB" id="A0AAV3QQW7"/>
<dbReference type="InterPro" id="IPR002068">
    <property type="entry name" value="A-crystallin/Hsp20_dom"/>
</dbReference>
<comment type="subcellular location">
    <subcellularLocation>
        <location evidence="1">Cell membrane</location>
        <topology evidence="1">Single-pass membrane protein</topology>
    </subcellularLocation>
</comment>
<comment type="caution">
    <text evidence="9">The sequence shown here is derived from an EMBL/GenBank/DDBJ whole genome shotgun (WGS) entry which is preliminary data.</text>
</comment>
<gene>
    <name evidence="9" type="ORF">LIER_40085</name>
</gene>
<keyword evidence="7" id="KW-0812">Transmembrane</keyword>
<organism evidence="9 10">
    <name type="scientific">Lithospermum erythrorhizon</name>
    <name type="common">Purple gromwell</name>
    <name type="synonym">Lithospermum officinale var. erythrorhizon</name>
    <dbReference type="NCBI Taxonomy" id="34254"/>
    <lineage>
        <taxon>Eukaryota</taxon>
        <taxon>Viridiplantae</taxon>
        <taxon>Streptophyta</taxon>
        <taxon>Embryophyta</taxon>
        <taxon>Tracheophyta</taxon>
        <taxon>Spermatophyta</taxon>
        <taxon>Magnoliopsida</taxon>
        <taxon>eudicotyledons</taxon>
        <taxon>Gunneridae</taxon>
        <taxon>Pentapetalae</taxon>
        <taxon>asterids</taxon>
        <taxon>lamiids</taxon>
        <taxon>Boraginales</taxon>
        <taxon>Boraginaceae</taxon>
        <taxon>Boraginoideae</taxon>
        <taxon>Lithospermeae</taxon>
        <taxon>Lithospermum</taxon>
    </lineage>
</organism>
<accession>A0AAV3QQW7</accession>
<feature type="region of interest" description="Disordered" evidence="6">
    <location>
        <begin position="140"/>
        <end position="165"/>
    </location>
</feature>
<keyword evidence="7" id="KW-0472">Membrane</keyword>
<name>A0AAV3QQW7_LITER</name>
<dbReference type="InterPro" id="IPR008978">
    <property type="entry name" value="HSP20-like_chaperone"/>
</dbReference>
<evidence type="ECO:0000256" key="6">
    <source>
        <dbReference type="SAM" id="MobiDB-lite"/>
    </source>
</evidence>
<evidence type="ECO:0000256" key="3">
    <source>
        <dbReference type="ARBA" id="ARBA00022821"/>
    </source>
</evidence>
<dbReference type="PROSITE" id="PS01031">
    <property type="entry name" value="SHSP"/>
    <property type="match status" value="1"/>
</dbReference>
<dbReference type="SUPFAM" id="SSF49764">
    <property type="entry name" value="HSP20-like chaperones"/>
    <property type="match status" value="1"/>
</dbReference>
<comment type="similarity">
    <text evidence="4 5">Belongs to the small heat shock protein (HSP20) family.</text>
</comment>
<proteinExistence type="inferred from homology"/>
<keyword evidence="7" id="KW-1133">Transmembrane helix</keyword>
<dbReference type="GO" id="GO:0005886">
    <property type="term" value="C:plasma membrane"/>
    <property type="evidence" value="ECO:0007669"/>
    <property type="project" value="UniProtKB-SubCell"/>
</dbReference>
<keyword evidence="3" id="KW-0611">Plant defense</keyword>
<evidence type="ECO:0000259" key="8">
    <source>
        <dbReference type="PROSITE" id="PS01031"/>
    </source>
</evidence>
<dbReference type="GO" id="GO:0034605">
    <property type="term" value="P:cellular response to heat"/>
    <property type="evidence" value="ECO:0007669"/>
    <property type="project" value="TreeGrafter"/>
</dbReference>
<evidence type="ECO:0000256" key="2">
    <source>
        <dbReference type="ARBA" id="ARBA00022475"/>
    </source>
</evidence>
<evidence type="ECO:0000256" key="7">
    <source>
        <dbReference type="SAM" id="Phobius"/>
    </source>
</evidence>
<evidence type="ECO:0000256" key="1">
    <source>
        <dbReference type="ARBA" id="ARBA00004162"/>
    </source>
</evidence>
<evidence type="ECO:0000256" key="5">
    <source>
        <dbReference type="RuleBase" id="RU003616"/>
    </source>
</evidence>
<reference evidence="9 10" key="1">
    <citation type="submission" date="2024-01" db="EMBL/GenBank/DDBJ databases">
        <title>The complete chloroplast genome sequence of Lithospermum erythrorhizon: insights into the phylogenetic relationship among Boraginaceae species and the maternal lineages of purple gromwells.</title>
        <authorList>
            <person name="Okada T."/>
            <person name="Watanabe K."/>
        </authorList>
    </citation>
    <scope>NUCLEOTIDE SEQUENCE [LARGE SCALE GENOMIC DNA]</scope>
</reference>
<sequence length="227" mass="25522">MDATRGSSAATPIYEDFVPKSDVIYEDDCDTLRLHLPGFKKEQMRVQLTRGILRISGSMLIGANRMRRFQKEFPISQNCDTNKITAKFDNGILHVKQPKLITQATPSTVKQEHHKLPPTPLPSAAAQEPNKKHINELHATHANGKEVKENEGGNKLSRNDEKDKVATVKGDGGMFTRTENYGKMVDAMGKRLKMQRRVVHVLLGALFTCIIAIYLNNLITSYRQPKN</sequence>